<keyword evidence="4" id="KW-0378">Hydrolase</keyword>
<dbReference type="SMART" id="SM00098">
    <property type="entry name" value="alkPPc"/>
    <property type="match status" value="1"/>
</dbReference>
<dbReference type="PROSITE" id="PS00123">
    <property type="entry name" value="ALKALINE_PHOSPHATASE"/>
    <property type="match status" value="1"/>
</dbReference>
<dbReference type="PANTHER" id="PTHR11596:SF5">
    <property type="entry name" value="ALKALINE PHOSPHATASE"/>
    <property type="match status" value="1"/>
</dbReference>
<comment type="similarity">
    <text evidence="1 9">Belongs to the alkaline phosphatase family.</text>
</comment>
<keyword evidence="6 8" id="KW-0460">Magnesium</keyword>
<comment type="cofactor">
    <cofactor evidence="8">
        <name>Mg(2+)</name>
        <dbReference type="ChEBI" id="CHEBI:18420"/>
    </cofactor>
    <text evidence="8">Binds 1 Mg(2+) ion.</text>
</comment>
<dbReference type="AlphaFoldDB" id="A0A420WDW7"/>
<dbReference type="InterPro" id="IPR001952">
    <property type="entry name" value="Alkaline_phosphatase"/>
</dbReference>
<dbReference type="InParanoid" id="A0A420WDW7"/>
<organism evidence="11 12">
    <name type="scientific">Litorimonas taeanensis</name>
    <dbReference type="NCBI Taxonomy" id="568099"/>
    <lineage>
        <taxon>Bacteria</taxon>
        <taxon>Pseudomonadati</taxon>
        <taxon>Pseudomonadota</taxon>
        <taxon>Alphaproteobacteria</taxon>
        <taxon>Maricaulales</taxon>
        <taxon>Robiginitomaculaceae</taxon>
    </lineage>
</organism>
<dbReference type="Gene3D" id="3.40.720.10">
    <property type="entry name" value="Alkaline Phosphatase, subunit A"/>
    <property type="match status" value="1"/>
</dbReference>
<proteinExistence type="inferred from homology"/>
<dbReference type="EMBL" id="RBII01000002">
    <property type="protein sequence ID" value="RKQ69178.1"/>
    <property type="molecule type" value="Genomic_DNA"/>
</dbReference>
<evidence type="ECO:0000256" key="9">
    <source>
        <dbReference type="RuleBase" id="RU003946"/>
    </source>
</evidence>
<dbReference type="CDD" id="cd16012">
    <property type="entry name" value="ALP"/>
    <property type="match status" value="1"/>
</dbReference>
<evidence type="ECO:0000256" key="3">
    <source>
        <dbReference type="ARBA" id="ARBA00022723"/>
    </source>
</evidence>
<evidence type="ECO:0000313" key="11">
    <source>
        <dbReference type="EMBL" id="RKQ69178.1"/>
    </source>
</evidence>
<dbReference type="GO" id="GO:0046872">
    <property type="term" value="F:metal ion binding"/>
    <property type="evidence" value="ECO:0007669"/>
    <property type="project" value="UniProtKB-KW"/>
</dbReference>
<dbReference type="Proteomes" id="UP000282211">
    <property type="component" value="Unassembled WGS sequence"/>
</dbReference>
<dbReference type="RefSeq" id="WP_170144955.1">
    <property type="nucleotide sequence ID" value="NZ_RBII01000002.1"/>
</dbReference>
<feature type="binding site" evidence="8">
    <location>
        <position position="314"/>
    </location>
    <ligand>
        <name>Zn(2+)</name>
        <dbReference type="ChEBI" id="CHEBI:29105"/>
        <label>2</label>
    </ligand>
</feature>
<feature type="chain" id="PRO_5019083397" evidence="10">
    <location>
        <begin position="28"/>
        <end position="478"/>
    </location>
</feature>
<evidence type="ECO:0000256" key="7">
    <source>
        <dbReference type="PIRSR" id="PIRSR601952-1"/>
    </source>
</evidence>
<feature type="binding site" evidence="8">
    <location>
        <position position="69"/>
    </location>
    <ligand>
        <name>Zn(2+)</name>
        <dbReference type="ChEBI" id="CHEBI:29105"/>
        <label>2</label>
    </ligand>
</feature>
<keyword evidence="12" id="KW-1185">Reference proteome</keyword>
<feature type="binding site" evidence="8">
    <location>
        <position position="309"/>
    </location>
    <ligand>
        <name>Mg(2+)</name>
        <dbReference type="ChEBI" id="CHEBI:18420"/>
    </ligand>
</feature>
<evidence type="ECO:0000256" key="6">
    <source>
        <dbReference type="ARBA" id="ARBA00022842"/>
    </source>
</evidence>
<feature type="binding site" evidence="8">
    <location>
        <position position="183"/>
    </location>
    <ligand>
        <name>Mg(2+)</name>
        <dbReference type="ChEBI" id="CHEBI:18420"/>
    </ligand>
</feature>
<protein>
    <submittedName>
        <fullName evidence="11">Alkaline phosphatase</fullName>
    </submittedName>
</protein>
<dbReference type="InterPro" id="IPR017850">
    <property type="entry name" value="Alkaline_phosphatase_core_sf"/>
</dbReference>
<dbReference type="Pfam" id="PF00245">
    <property type="entry name" value="Alk_phosphatase"/>
    <property type="match status" value="1"/>
</dbReference>
<name>A0A420WDW7_9PROT</name>
<feature type="binding site" evidence="8">
    <location>
        <position position="354"/>
    </location>
    <ligand>
        <name>Zn(2+)</name>
        <dbReference type="ChEBI" id="CHEBI:29105"/>
        <label>2</label>
    </ligand>
</feature>
<evidence type="ECO:0000256" key="5">
    <source>
        <dbReference type="ARBA" id="ARBA00022833"/>
    </source>
</evidence>
<dbReference type="GO" id="GO:0004035">
    <property type="term" value="F:alkaline phosphatase activity"/>
    <property type="evidence" value="ECO:0007669"/>
    <property type="project" value="TreeGrafter"/>
</dbReference>
<accession>A0A420WDW7</accession>
<dbReference type="FunCoup" id="A0A420WDW7">
    <property type="interactions" value="227"/>
</dbReference>
<feature type="signal peptide" evidence="10">
    <location>
        <begin position="1"/>
        <end position="27"/>
    </location>
</feature>
<feature type="binding site" evidence="8">
    <location>
        <position position="69"/>
    </location>
    <ligand>
        <name>Mg(2+)</name>
        <dbReference type="ChEBI" id="CHEBI:18420"/>
    </ligand>
</feature>
<feature type="active site" description="Phosphoserine intermediate" evidence="7">
    <location>
        <position position="119"/>
    </location>
</feature>
<keyword evidence="2" id="KW-0597">Phosphoprotein</keyword>
<gene>
    <name evidence="11" type="ORF">DES40_1977</name>
</gene>
<feature type="binding site" evidence="8">
    <location>
        <position position="185"/>
    </location>
    <ligand>
        <name>Mg(2+)</name>
        <dbReference type="ChEBI" id="CHEBI:18420"/>
    </ligand>
</feature>
<feature type="binding site" evidence="8">
    <location>
        <position position="318"/>
    </location>
    <ligand>
        <name>Zn(2+)</name>
        <dbReference type="ChEBI" id="CHEBI:29105"/>
        <label>2</label>
    </ligand>
</feature>
<keyword evidence="10" id="KW-0732">Signal</keyword>
<evidence type="ECO:0000256" key="1">
    <source>
        <dbReference type="ARBA" id="ARBA00005984"/>
    </source>
</evidence>
<evidence type="ECO:0000256" key="8">
    <source>
        <dbReference type="PIRSR" id="PIRSR601952-2"/>
    </source>
</evidence>
<dbReference type="PRINTS" id="PR00113">
    <property type="entry name" value="ALKPHPHTASE"/>
</dbReference>
<sequence length="478" mass="51192">MPFFLPSAKRIGLLCTLGLTFSQLACAPQVSEKTNSASESAKLSSADAQKKLKKSENNSAKNIILFVGDGMGVSTVTAARIFDGQSQGKSGEENTLAFEEFQNVALIKTYNTNSQVPDSAGTATAMMSGYKTNIGAVNVLPKKTADEMLISSCQEKADLPTLTDKAKSKAMSVGIISTARLTHATPASMYGHSVSRDWEAEKDITDDIGTLGCKSLSQQLVESQVDLALGGGSKEFTDEQLSQWPGKVVTTAADMQKSGDEKLLGLFNRSHMSFEADRADTEEPSLSDMTAFAIERLSNNEDGYVLMVEAGRIDHAHHGTNAFRALKDTQALNEAVKTALAKTGDDTLIVVTADHSHVFTMAGYPTRGNPILGLVKTTDRKTGEPSADYVMAEDGKPYTTLGYHNGPNQRTDDSPALTDNMVQSPDFHQQTSIPLGSETHGGEDVPLYATGPGAEYFRGVMEQDEIGQILGDIIANQK</sequence>
<comment type="caution">
    <text evidence="11">The sequence shown here is derived from an EMBL/GenBank/DDBJ whole genome shotgun (WGS) entry which is preliminary data.</text>
</comment>
<dbReference type="PANTHER" id="PTHR11596">
    <property type="entry name" value="ALKALINE PHOSPHATASE"/>
    <property type="match status" value="1"/>
</dbReference>
<evidence type="ECO:0000256" key="10">
    <source>
        <dbReference type="SAM" id="SignalP"/>
    </source>
</evidence>
<evidence type="ECO:0000256" key="2">
    <source>
        <dbReference type="ARBA" id="ARBA00022553"/>
    </source>
</evidence>
<evidence type="ECO:0000256" key="4">
    <source>
        <dbReference type="ARBA" id="ARBA00022801"/>
    </source>
</evidence>
<evidence type="ECO:0000313" key="12">
    <source>
        <dbReference type="Proteomes" id="UP000282211"/>
    </source>
</evidence>
<comment type="cofactor">
    <cofactor evidence="8">
        <name>Zn(2+)</name>
        <dbReference type="ChEBI" id="CHEBI:29105"/>
    </cofactor>
    <text evidence="8">Binds 2 Zn(2+) ions.</text>
</comment>
<dbReference type="SUPFAM" id="SSF53649">
    <property type="entry name" value="Alkaline phosphatase-like"/>
    <property type="match status" value="1"/>
</dbReference>
<dbReference type="InterPro" id="IPR018299">
    <property type="entry name" value="Alkaline_phosphatase_AS"/>
</dbReference>
<feature type="binding site" evidence="8">
    <location>
        <position position="440"/>
    </location>
    <ligand>
        <name>Zn(2+)</name>
        <dbReference type="ChEBI" id="CHEBI:29105"/>
        <label>2</label>
    </ligand>
</feature>
<keyword evidence="3 8" id="KW-0479">Metal-binding</keyword>
<reference evidence="11 12" key="1">
    <citation type="submission" date="2018-10" db="EMBL/GenBank/DDBJ databases">
        <title>Genomic Encyclopedia of Type Strains, Phase IV (KMG-IV): sequencing the most valuable type-strain genomes for metagenomic binning, comparative biology and taxonomic classification.</title>
        <authorList>
            <person name="Goeker M."/>
        </authorList>
    </citation>
    <scope>NUCLEOTIDE SEQUENCE [LARGE SCALE GENOMIC DNA]</scope>
    <source>
        <strain evidence="11 12">DSM 22008</strain>
    </source>
</reference>
<feature type="binding site" evidence="8">
    <location>
        <position position="355"/>
    </location>
    <ligand>
        <name>Zn(2+)</name>
        <dbReference type="ChEBI" id="CHEBI:29105"/>
        <label>2</label>
    </ligand>
</feature>
<keyword evidence="5 8" id="KW-0862">Zinc</keyword>